<dbReference type="GO" id="GO:0016747">
    <property type="term" value="F:acyltransferase activity, transferring groups other than amino-acyl groups"/>
    <property type="evidence" value="ECO:0007669"/>
    <property type="project" value="InterPro"/>
</dbReference>
<dbReference type="CDD" id="cd04301">
    <property type="entry name" value="NAT_SF"/>
    <property type="match status" value="1"/>
</dbReference>
<dbReference type="PANTHER" id="PTHR39173">
    <property type="entry name" value="ACETYLTRANSFERASE"/>
    <property type="match status" value="1"/>
</dbReference>
<dbReference type="Proteomes" id="UP000245778">
    <property type="component" value="Unassembled WGS sequence"/>
</dbReference>
<dbReference type="RefSeq" id="WP_320765430.1">
    <property type="nucleotide sequence ID" value="NZ_CAUFHD010000008.1"/>
</dbReference>
<name>A0A2U1BFG1_9FIRM</name>
<dbReference type="Pfam" id="PF13302">
    <property type="entry name" value="Acetyltransf_3"/>
    <property type="match status" value="1"/>
</dbReference>
<evidence type="ECO:0000313" key="3">
    <source>
        <dbReference type="Proteomes" id="UP000245778"/>
    </source>
</evidence>
<evidence type="ECO:0000259" key="1">
    <source>
        <dbReference type="PROSITE" id="PS51186"/>
    </source>
</evidence>
<proteinExistence type="predicted"/>
<evidence type="ECO:0000313" key="2">
    <source>
        <dbReference type="EMBL" id="PVY47353.1"/>
    </source>
</evidence>
<dbReference type="PROSITE" id="PS51186">
    <property type="entry name" value="GNAT"/>
    <property type="match status" value="1"/>
</dbReference>
<organism evidence="2 3">
    <name type="scientific">Intestinimonas butyriciproducens</name>
    <dbReference type="NCBI Taxonomy" id="1297617"/>
    <lineage>
        <taxon>Bacteria</taxon>
        <taxon>Bacillati</taxon>
        <taxon>Bacillota</taxon>
        <taxon>Clostridia</taxon>
        <taxon>Eubacteriales</taxon>
        <taxon>Intestinimonas</taxon>
    </lineage>
</organism>
<keyword evidence="2" id="KW-0808">Transferase</keyword>
<dbReference type="InterPro" id="IPR016181">
    <property type="entry name" value="Acyl_CoA_acyltransferase"/>
</dbReference>
<dbReference type="EMBL" id="QEKK01000009">
    <property type="protein sequence ID" value="PVY47353.1"/>
    <property type="molecule type" value="Genomic_DNA"/>
</dbReference>
<sequence>MKKLGDEIGLTLPDEQWENDVMDYRKEFIEMGERLHGAGNLHESESYAEWLAGVRNNMDPATVRGGLVPATSYLGVRASDGTLVGMIQIRHALNDYLRRFGGHIGYSVRKGERRKGYAGEMLHLALEKCREMGISRVLVTCDRENTASARTILSNGGMLEGEVREGAGVTQRYWIEV</sequence>
<gene>
    <name evidence="2" type="ORF">C7373_10911</name>
</gene>
<dbReference type="SUPFAM" id="SSF55729">
    <property type="entry name" value="Acyl-CoA N-acyltransferases (Nat)"/>
    <property type="match status" value="1"/>
</dbReference>
<comment type="caution">
    <text evidence="2">The sequence shown here is derived from an EMBL/GenBank/DDBJ whole genome shotgun (WGS) entry which is preliminary data.</text>
</comment>
<dbReference type="InterPro" id="IPR000182">
    <property type="entry name" value="GNAT_dom"/>
</dbReference>
<protein>
    <submittedName>
        <fullName evidence="2">Putative acetyltransferase</fullName>
    </submittedName>
</protein>
<feature type="domain" description="N-acetyltransferase" evidence="1">
    <location>
        <begin position="10"/>
        <end position="177"/>
    </location>
</feature>
<dbReference type="GeneID" id="93228695"/>
<dbReference type="AlphaFoldDB" id="A0A2U1BFG1"/>
<dbReference type="PANTHER" id="PTHR39173:SF1">
    <property type="entry name" value="ACETYLTRANSFERASE"/>
    <property type="match status" value="1"/>
</dbReference>
<accession>A0A2U1BFG1</accession>
<reference evidence="2 3" key="1">
    <citation type="submission" date="2018-04" db="EMBL/GenBank/DDBJ databases">
        <title>Genomic Encyclopedia of Type Strains, Phase IV (KMG-IV): sequencing the most valuable type-strain genomes for metagenomic binning, comparative biology and taxonomic classification.</title>
        <authorList>
            <person name="Goeker M."/>
        </authorList>
    </citation>
    <scope>NUCLEOTIDE SEQUENCE [LARGE SCALE GENOMIC DNA]</scope>
    <source>
        <strain evidence="2 3">DSM 26588</strain>
    </source>
</reference>
<dbReference type="Gene3D" id="3.40.630.30">
    <property type="match status" value="1"/>
</dbReference>